<name>V4AD13_LOTGI</name>
<dbReference type="Proteomes" id="UP000030746">
    <property type="component" value="Unassembled WGS sequence"/>
</dbReference>
<keyword evidence="1" id="KW-0812">Transmembrane</keyword>
<feature type="transmembrane region" description="Helical" evidence="1">
    <location>
        <begin position="16"/>
        <end position="37"/>
    </location>
</feature>
<keyword evidence="1" id="KW-0472">Membrane</keyword>
<evidence type="ECO:0000256" key="1">
    <source>
        <dbReference type="SAM" id="Phobius"/>
    </source>
</evidence>
<dbReference type="RefSeq" id="XP_009057922.1">
    <property type="nucleotide sequence ID" value="XM_009059674.1"/>
</dbReference>
<dbReference type="GeneID" id="20236052"/>
<keyword evidence="1" id="KW-1133">Transmembrane helix</keyword>
<sequence>MKWNIKGLTQYLDTCFLLSVIISESPHSYYLLFWYIFQNKRVRGKTINIFWLVVKREKLRKALLFFSQDVLGLEEDLNLDVHKSQVFKSQGHSLFCLKGLILVAFKGGTDQETDLIEFLSTSKECINGLITLPEII</sequence>
<dbReference type="KEGG" id="lgi:LOTGIDRAFT_153651"/>
<organism evidence="2 3">
    <name type="scientific">Lottia gigantea</name>
    <name type="common">Giant owl limpet</name>
    <dbReference type="NCBI Taxonomy" id="225164"/>
    <lineage>
        <taxon>Eukaryota</taxon>
        <taxon>Metazoa</taxon>
        <taxon>Spiralia</taxon>
        <taxon>Lophotrochozoa</taxon>
        <taxon>Mollusca</taxon>
        <taxon>Gastropoda</taxon>
        <taxon>Patellogastropoda</taxon>
        <taxon>Lottioidea</taxon>
        <taxon>Lottiidae</taxon>
        <taxon>Lottia</taxon>
    </lineage>
</organism>
<accession>V4AD13</accession>
<proteinExistence type="predicted"/>
<protein>
    <submittedName>
        <fullName evidence="2">Uncharacterized protein</fullName>
    </submittedName>
</protein>
<dbReference type="CTD" id="20236052"/>
<evidence type="ECO:0000313" key="2">
    <source>
        <dbReference type="EMBL" id="ESO91221.1"/>
    </source>
</evidence>
<dbReference type="AlphaFoldDB" id="V4AD13"/>
<keyword evidence="3" id="KW-1185">Reference proteome</keyword>
<gene>
    <name evidence="2" type="ORF">LOTGIDRAFT_153651</name>
</gene>
<dbReference type="EMBL" id="KB202283">
    <property type="protein sequence ID" value="ESO91221.1"/>
    <property type="molecule type" value="Genomic_DNA"/>
</dbReference>
<evidence type="ECO:0000313" key="3">
    <source>
        <dbReference type="Proteomes" id="UP000030746"/>
    </source>
</evidence>
<reference evidence="2 3" key="1">
    <citation type="journal article" date="2013" name="Nature">
        <title>Insights into bilaterian evolution from three spiralian genomes.</title>
        <authorList>
            <person name="Simakov O."/>
            <person name="Marletaz F."/>
            <person name="Cho S.J."/>
            <person name="Edsinger-Gonzales E."/>
            <person name="Havlak P."/>
            <person name="Hellsten U."/>
            <person name="Kuo D.H."/>
            <person name="Larsson T."/>
            <person name="Lv J."/>
            <person name="Arendt D."/>
            <person name="Savage R."/>
            <person name="Osoegawa K."/>
            <person name="de Jong P."/>
            <person name="Grimwood J."/>
            <person name="Chapman J.A."/>
            <person name="Shapiro H."/>
            <person name="Aerts A."/>
            <person name="Otillar R.P."/>
            <person name="Terry A.Y."/>
            <person name="Boore J.L."/>
            <person name="Grigoriev I.V."/>
            <person name="Lindberg D.R."/>
            <person name="Seaver E.C."/>
            <person name="Weisblat D.A."/>
            <person name="Putnam N.H."/>
            <person name="Rokhsar D.S."/>
        </authorList>
    </citation>
    <scope>NUCLEOTIDE SEQUENCE [LARGE SCALE GENOMIC DNA]</scope>
</reference>
<dbReference type="HOGENOM" id="CLU_1877765_0_0_1"/>